<dbReference type="Proteomes" id="UP001341840">
    <property type="component" value="Unassembled WGS sequence"/>
</dbReference>
<accession>A0ABU6XA90</accession>
<organism evidence="2 3">
    <name type="scientific">Stylosanthes scabra</name>
    <dbReference type="NCBI Taxonomy" id="79078"/>
    <lineage>
        <taxon>Eukaryota</taxon>
        <taxon>Viridiplantae</taxon>
        <taxon>Streptophyta</taxon>
        <taxon>Embryophyta</taxon>
        <taxon>Tracheophyta</taxon>
        <taxon>Spermatophyta</taxon>
        <taxon>Magnoliopsida</taxon>
        <taxon>eudicotyledons</taxon>
        <taxon>Gunneridae</taxon>
        <taxon>Pentapetalae</taxon>
        <taxon>rosids</taxon>
        <taxon>fabids</taxon>
        <taxon>Fabales</taxon>
        <taxon>Fabaceae</taxon>
        <taxon>Papilionoideae</taxon>
        <taxon>50 kb inversion clade</taxon>
        <taxon>dalbergioids sensu lato</taxon>
        <taxon>Dalbergieae</taxon>
        <taxon>Pterocarpus clade</taxon>
        <taxon>Stylosanthes</taxon>
    </lineage>
</organism>
<evidence type="ECO:0000313" key="3">
    <source>
        <dbReference type="Proteomes" id="UP001341840"/>
    </source>
</evidence>
<name>A0ABU6XA90_9FABA</name>
<feature type="compositionally biased region" description="Basic and acidic residues" evidence="1">
    <location>
        <begin position="1"/>
        <end position="38"/>
    </location>
</feature>
<protein>
    <submittedName>
        <fullName evidence="2">Uncharacterized protein</fullName>
    </submittedName>
</protein>
<feature type="region of interest" description="Disordered" evidence="1">
    <location>
        <begin position="1"/>
        <end position="47"/>
    </location>
</feature>
<dbReference type="EMBL" id="JASCZI010211604">
    <property type="protein sequence ID" value="MED6195004.1"/>
    <property type="molecule type" value="Genomic_DNA"/>
</dbReference>
<comment type="caution">
    <text evidence="2">The sequence shown here is derived from an EMBL/GenBank/DDBJ whole genome shotgun (WGS) entry which is preliminary data.</text>
</comment>
<proteinExistence type="predicted"/>
<reference evidence="2 3" key="1">
    <citation type="journal article" date="2023" name="Plants (Basel)">
        <title>Bridging the Gap: Combining Genomics and Transcriptomics Approaches to Understand Stylosanthes scabra, an Orphan Legume from the Brazilian Caatinga.</title>
        <authorList>
            <person name="Ferreira-Neto J.R.C."/>
            <person name="da Silva M.D."/>
            <person name="Binneck E."/>
            <person name="de Melo N.F."/>
            <person name="da Silva R.H."/>
            <person name="de Melo A.L.T.M."/>
            <person name="Pandolfi V."/>
            <person name="Bustamante F.O."/>
            <person name="Brasileiro-Vidal A.C."/>
            <person name="Benko-Iseppon A.M."/>
        </authorList>
    </citation>
    <scope>NUCLEOTIDE SEQUENCE [LARGE SCALE GENOMIC DNA]</scope>
    <source>
        <tissue evidence="2">Leaves</tissue>
    </source>
</reference>
<sequence>MKEREKGKDDGAGKTEEEPLCRRREERETDEERERCDREDGETAATTSKLPLSTSCLVAIMLLLLENREIERKNNGKRRTKGCLRCVATAVIVQSRSRRDQSCMRGRRRDDVVLPPSYTTTHRPLFHRSFFHLPPPPSLPSPLLPSSTTAPFSIFHHCPRSQFCKTLFHSKSQRSKREVVRLRYELDRPSHTKIK</sequence>
<keyword evidence="3" id="KW-1185">Reference proteome</keyword>
<evidence type="ECO:0000313" key="2">
    <source>
        <dbReference type="EMBL" id="MED6195004.1"/>
    </source>
</evidence>
<gene>
    <name evidence="2" type="ORF">PIB30_033924</name>
</gene>
<evidence type="ECO:0000256" key="1">
    <source>
        <dbReference type="SAM" id="MobiDB-lite"/>
    </source>
</evidence>